<sequence>ILTRPKRTKSMAPMQKVKRQYIRKKDKEMMEQRANSEQPSSSNAARPSRQCKRPSWMMDGGEGDTSSQNLDQSTADESEYAETSKEEKKERKKKEKVMRVVTPVNKREKTPEQKEPNVIKMDKKHEPILFTPKAGKVVMERRQTMEANGSSSKRNLDQLADLEEEIMIVPVDDEIIGQKRSDLNKMPVFLSDHQQSIFFSGLILHNDTVTAGKSYYECKYCHVNVQNIRDGRRHMVAHLRVMRLRCALCGAGSFFCIDMRNHLQMRGCPGLNKAPKHMILPGAPCMTKEHADQLSFAAHSDNPGNAIFTSGKIVSILSSSPYLPDPEIEEKILGPTRVPPRGVPTPLKEVVEDRTAAADPAAGAAAASSSSESMPVLPIEDAAVAYRVFSGGYEQAAEIMRQQLQQPGPSAAEMGEPARRVLNFTNMAAVSRKKRSIKLTRSAHHRSIYRPIGYRIADPTIQPPPPPPRTN</sequence>
<dbReference type="PANTHER" id="PTHR21020:SF0">
    <property type="entry name" value="ZINC FINGER PROTEIN 800"/>
    <property type="match status" value="1"/>
</dbReference>
<organism evidence="2 3">
    <name type="scientific">Pristionchus entomophagus</name>
    <dbReference type="NCBI Taxonomy" id="358040"/>
    <lineage>
        <taxon>Eukaryota</taxon>
        <taxon>Metazoa</taxon>
        <taxon>Ecdysozoa</taxon>
        <taxon>Nematoda</taxon>
        <taxon>Chromadorea</taxon>
        <taxon>Rhabditida</taxon>
        <taxon>Rhabditina</taxon>
        <taxon>Diplogasteromorpha</taxon>
        <taxon>Diplogasteroidea</taxon>
        <taxon>Neodiplogasteridae</taxon>
        <taxon>Pristionchus</taxon>
    </lineage>
</organism>
<protein>
    <recommendedName>
        <fullName evidence="4">C2H2-type domain-containing protein</fullName>
    </recommendedName>
</protein>
<gene>
    <name evidence="2" type="ORF">PENTCL1PPCAC_13897</name>
</gene>
<dbReference type="PANTHER" id="PTHR21020">
    <property type="entry name" value="ZINC FINGER PROTEIN 800"/>
    <property type="match status" value="1"/>
</dbReference>
<accession>A0AAV5T813</accession>
<feature type="compositionally biased region" description="Polar residues" evidence="1">
    <location>
        <begin position="33"/>
        <end position="45"/>
    </location>
</feature>
<feature type="non-terminal residue" evidence="2">
    <location>
        <position position="1"/>
    </location>
</feature>
<evidence type="ECO:0008006" key="4">
    <source>
        <dbReference type="Google" id="ProtNLM"/>
    </source>
</evidence>
<dbReference type="AlphaFoldDB" id="A0AAV5T813"/>
<dbReference type="Proteomes" id="UP001432027">
    <property type="component" value="Unassembled WGS sequence"/>
</dbReference>
<feature type="region of interest" description="Disordered" evidence="1">
    <location>
        <begin position="1"/>
        <end position="99"/>
    </location>
</feature>
<keyword evidence="3" id="KW-1185">Reference proteome</keyword>
<proteinExistence type="predicted"/>
<evidence type="ECO:0000313" key="2">
    <source>
        <dbReference type="EMBL" id="GMS91722.1"/>
    </source>
</evidence>
<comment type="caution">
    <text evidence="2">The sequence shown here is derived from an EMBL/GenBank/DDBJ whole genome shotgun (WGS) entry which is preliminary data.</text>
</comment>
<reference evidence="2" key="1">
    <citation type="submission" date="2023-10" db="EMBL/GenBank/DDBJ databases">
        <title>Genome assembly of Pristionchus species.</title>
        <authorList>
            <person name="Yoshida K."/>
            <person name="Sommer R.J."/>
        </authorList>
    </citation>
    <scope>NUCLEOTIDE SEQUENCE</scope>
    <source>
        <strain evidence="2">RS0144</strain>
    </source>
</reference>
<dbReference type="InterPro" id="IPR039149">
    <property type="entry name" value="ZNF800"/>
</dbReference>
<dbReference type="EMBL" id="BTSX01000004">
    <property type="protein sequence ID" value="GMS91722.1"/>
    <property type="molecule type" value="Genomic_DNA"/>
</dbReference>
<evidence type="ECO:0000313" key="3">
    <source>
        <dbReference type="Proteomes" id="UP001432027"/>
    </source>
</evidence>
<name>A0AAV5T813_9BILA</name>
<feature type="compositionally biased region" description="Polar residues" evidence="1">
    <location>
        <begin position="64"/>
        <end position="73"/>
    </location>
</feature>
<evidence type="ECO:0000256" key="1">
    <source>
        <dbReference type="SAM" id="MobiDB-lite"/>
    </source>
</evidence>